<keyword evidence="11" id="KW-1185">Reference proteome</keyword>
<dbReference type="InterPro" id="IPR016651">
    <property type="entry name" value="LCMT1"/>
</dbReference>
<dbReference type="EMBL" id="CP059267">
    <property type="protein sequence ID" value="QLQ78314.1"/>
    <property type="molecule type" value="Genomic_DNA"/>
</dbReference>
<dbReference type="PANTHER" id="PTHR13600:SF21">
    <property type="entry name" value="LEUCINE CARBOXYL METHYLTRANSFERASE 1"/>
    <property type="match status" value="1"/>
</dbReference>
<comment type="function">
    <text evidence="8">Methylates the carboxyl group of the C-terminal leucine residue of protein phosphatase 2A catalytic subunits to form alpha-leucine ester residues.</text>
</comment>
<dbReference type="PANTHER" id="PTHR13600">
    <property type="entry name" value="LEUCINE CARBOXYL METHYLTRANSFERASE"/>
    <property type="match status" value="1"/>
</dbReference>
<dbReference type="EC" id="2.1.1.233" evidence="3 8"/>
<comment type="catalytic activity">
    <reaction evidence="1 8">
        <text>[phosphatase 2A protein]-C-terminal L-leucine + S-adenosyl-L-methionine = [phosphatase 2A protein]-C-terminal L-leucine methyl ester + S-adenosyl-L-homocysteine</text>
        <dbReference type="Rhea" id="RHEA:48544"/>
        <dbReference type="Rhea" id="RHEA-COMP:12134"/>
        <dbReference type="Rhea" id="RHEA-COMP:12135"/>
        <dbReference type="ChEBI" id="CHEBI:57856"/>
        <dbReference type="ChEBI" id="CHEBI:59789"/>
        <dbReference type="ChEBI" id="CHEBI:90516"/>
        <dbReference type="ChEBI" id="CHEBI:90517"/>
        <dbReference type="EC" id="2.1.1.233"/>
    </reaction>
</comment>
<evidence type="ECO:0000256" key="6">
    <source>
        <dbReference type="ARBA" id="ARBA00022679"/>
    </source>
</evidence>
<keyword evidence="7 8" id="KW-0949">S-adenosyl-L-methionine</keyword>
<dbReference type="InterPro" id="IPR007213">
    <property type="entry name" value="Ppm1/Ppm2/Tcmp"/>
</dbReference>
<evidence type="ECO:0000313" key="10">
    <source>
        <dbReference type="EMBL" id="QLQ78314.1"/>
    </source>
</evidence>
<evidence type="ECO:0000256" key="3">
    <source>
        <dbReference type="ARBA" id="ARBA00012834"/>
    </source>
</evidence>
<keyword evidence="5 8" id="KW-0489">Methyltransferase</keyword>
<feature type="binding site" evidence="9">
    <location>
        <position position="200"/>
    </location>
    <ligand>
        <name>S-adenosyl-L-methionine</name>
        <dbReference type="ChEBI" id="CHEBI:59789"/>
    </ligand>
</feature>
<evidence type="ECO:0000256" key="5">
    <source>
        <dbReference type="ARBA" id="ARBA00022603"/>
    </source>
</evidence>
<dbReference type="SUPFAM" id="SSF53335">
    <property type="entry name" value="S-adenosyl-L-methionine-dependent methyltransferases"/>
    <property type="match status" value="1"/>
</dbReference>
<feature type="binding site" evidence="9">
    <location>
        <begin position="174"/>
        <end position="175"/>
    </location>
    <ligand>
        <name>S-adenosyl-L-methionine</name>
        <dbReference type="ChEBI" id="CHEBI:59789"/>
    </ligand>
</feature>
<dbReference type="GO" id="GO:0018423">
    <property type="term" value="F:protein C-terminal leucine carboxyl O-methyltransferase activity"/>
    <property type="evidence" value="ECO:0007669"/>
    <property type="project" value="UniProtKB-EC"/>
</dbReference>
<dbReference type="GO" id="GO:0032259">
    <property type="term" value="P:methylation"/>
    <property type="evidence" value="ECO:0007669"/>
    <property type="project" value="UniProtKB-KW"/>
</dbReference>
<evidence type="ECO:0000256" key="4">
    <source>
        <dbReference type="ARBA" id="ARBA00017497"/>
    </source>
</evidence>
<evidence type="ECO:0000313" key="11">
    <source>
        <dbReference type="Proteomes" id="UP000510647"/>
    </source>
</evidence>
<evidence type="ECO:0000256" key="1">
    <source>
        <dbReference type="ARBA" id="ARBA00000724"/>
    </source>
</evidence>
<accession>A0A7H9HKG6</accession>
<comment type="similarity">
    <text evidence="2 8">Belongs to the methyltransferase superfamily. LCMT family.</text>
</comment>
<dbReference type="AlphaFoldDB" id="A0A7H9HKG6"/>
<gene>
    <name evidence="10" type="ORF">HG537_0A05610</name>
</gene>
<dbReference type="OrthoDB" id="203237at2759"/>
<dbReference type="PIRSF" id="PIRSF016305">
    <property type="entry name" value="LCM_mtfrase"/>
    <property type="match status" value="1"/>
</dbReference>
<feature type="binding site" evidence="9">
    <location>
        <position position="80"/>
    </location>
    <ligand>
        <name>S-adenosyl-L-methionine</name>
        <dbReference type="ChEBI" id="CHEBI:59789"/>
    </ligand>
</feature>
<keyword evidence="6 8" id="KW-0808">Transferase</keyword>
<dbReference type="InterPro" id="IPR029063">
    <property type="entry name" value="SAM-dependent_MTases_sf"/>
</dbReference>
<sequence length="326" mass="37776">MERIVQQTDYDALSCRISAISKGYLPSPSLQIERCQYDGYREIHMEYLRVLKGVSMKIYSKVYQVAKTSFPVMNYGTYLRTVAIDLALDEFLKRVGDGRKVQVVNLGCGSDLRMIPLLRNLSDLFYVDVDYERSISVKSKVLWESPMLREMLDLKREDSTGEVSSDRYKLVACDLNRLDQTMQSLQALTSPDYPTVIITECLLCYMRDRESQQLIDSVMGFYKSGSWISYDPIGGSAPDDRFGVIMQNNLKESRNLDMPTLMIYNSTERYASRFHDADTTAIDMWELFTSQISNEECARLRSLQFLDEIEELKVMQKHYLLLVARW</sequence>
<evidence type="ECO:0000256" key="7">
    <source>
        <dbReference type="ARBA" id="ARBA00022691"/>
    </source>
</evidence>
<name>A0A7H9HKG6_9SACH</name>
<evidence type="ECO:0000256" key="9">
    <source>
        <dbReference type="PIRSR" id="PIRSR016305-1"/>
    </source>
</evidence>
<evidence type="ECO:0000256" key="2">
    <source>
        <dbReference type="ARBA" id="ARBA00010703"/>
    </source>
</evidence>
<organism evidence="10 11">
    <name type="scientific">Torulaspora globosa</name>
    <dbReference type="NCBI Taxonomy" id="48254"/>
    <lineage>
        <taxon>Eukaryota</taxon>
        <taxon>Fungi</taxon>
        <taxon>Dikarya</taxon>
        <taxon>Ascomycota</taxon>
        <taxon>Saccharomycotina</taxon>
        <taxon>Saccharomycetes</taxon>
        <taxon>Saccharomycetales</taxon>
        <taxon>Saccharomycetaceae</taxon>
        <taxon>Torulaspora</taxon>
    </lineage>
</organism>
<dbReference type="Gene3D" id="3.40.50.150">
    <property type="entry name" value="Vaccinia Virus protein VP39"/>
    <property type="match status" value="1"/>
</dbReference>
<protein>
    <recommendedName>
        <fullName evidence="4 8">Leucine carboxyl methyltransferase 1</fullName>
        <ecNumber evidence="3 8">2.1.1.233</ecNumber>
    </recommendedName>
</protein>
<dbReference type="Proteomes" id="UP000510647">
    <property type="component" value="Chromosome 1"/>
</dbReference>
<proteinExistence type="inferred from homology"/>
<evidence type="ECO:0000256" key="8">
    <source>
        <dbReference type="PIRNR" id="PIRNR016305"/>
    </source>
</evidence>
<reference evidence="10 11" key="1">
    <citation type="submission" date="2020-06" db="EMBL/GenBank/DDBJ databases">
        <title>The yeast mating-type switching endonuclease HO is a domesticated member of an unorthodox homing genetic element family.</title>
        <authorList>
            <person name="Coughlan A.Y."/>
            <person name="Lombardi L."/>
            <person name="Braun-Galleani S."/>
            <person name="Martos A.R."/>
            <person name="Galeote V."/>
            <person name="Bigey F."/>
            <person name="Dequin S."/>
            <person name="Byrne K.P."/>
            <person name="Wolfe K.H."/>
        </authorList>
    </citation>
    <scope>NUCLEOTIDE SEQUENCE [LARGE SCALE GENOMIC DNA]</scope>
    <source>
        <strain evidence="10 11">CBS2947</strain>
    </source>
</reference>
<feature type="binding site" evidence="9">
    <location>
        <position position="107"/>
    </location>
    <ligand>
        <name>S-adenosyl-L-methionine</name>
        <dbReference type="ChEBI" id="CHEBI:59789"/>
    </ligand>
</feature>
<dbReference type="Pfam" id="PF04072">
    <property type="entry name" value="LCM"/>
    <property type="match status" value="1"/>
</dbReference>